<dbReference type="GO" id="GO:0005506">
    <property type="term" value="F:iron ion binding"/>
    <property type="evidence" value="ECO:0007669"/>
    <property type="project" value="InterPro"/>
</dbReference>
<gene>
    <name evidence="5" type="ORF">HOLleu_32007</name>
</gene>
<reference evidence="5" key="1">
    <citation type="submission" date="2021-10" db="EMBL/GenBank/DDBJ databases">
        <title>Tropical sea cucumber genome reveals ecological adaptation and Cuvierian tubules defense mechanism.</title>
        <authorList>
            <person name="Chen T."/>
        </authorList>
    </citation>
    <scope>NUCLEOTIDE SEQUENCE</scope>
    <source>
        <strain evidence="5">Nanhai2018</strain>
        <tissue evidence="5">Muscle</tissue>
    </source>
</reference>
<evidence type="ECO:0000313" key="6">
    <source>
        <dbReference type="Proteomes" id="UP001152320"/>
    </source>
</evidence>
<dbReference type="GO" id="GO:0020037">
    <property type="term" value="F:heme binding"/>
    <property type="evidence" value="ECO:0007669"/>
    <property type="project" value="InterPro"/>
</dbReference>
<dbReference type="GO" id="GO:0005789">
    <property type="term" value="C:endoplasmic reticulum membrane"/>
    <property type="evidence" value="ECO:0007669"/>
    <property type="project" value="UniProtKB-SubCell"/>
</dbReference>
<dbReference type="GO" id="GO:0016705">
    <property type="term" value="F:oxidoreductase activity, acting on paired donors, with incorporation or reduction of molecular oxygen"/>
    <property type="evidence" value="ECO:0007669"/>
    <property type="project" value="InterPro"/>
</dbReference>
<comment type="similarity">
    <text evidence="2">Belongs to the cytochrome P450 family.</text>
</comment>
<keyword evidence="3" id="KW-0256">Endoplasmic reticulum</keyword>
<evidence type="ECO:0000313" key="5">
    <source>
        <dbReference type="EMBL" id="KAJ8027003.1"/>
    </source>
</evidence>
<evidence type="ECO:0000256" key="1">
    <source>
        <dbReference type="ARBA" id="ARBA00004586"/>
    </source>
</evidence>
<keyword evidence="6" id="KW-1185">Reference proteome</keyword>
<dbReference type="InterPro" id="IPR036396">
    <property type="entry name" value="Cyt_P450_sf"/>
</dbReference>
<dbReference type="Gene3D" id="1.10.630.10">
    <property type="entry name" value="Cytochrome P450"/>
    <property type="match status" value="1"/>
</dbReference>
<accession>A0A9Q1BI11</accession>
<evidence type="ECO:0000256" key="2">
    <source>
        <dbReference type="ARBA" id="ARBA00010617"/>
    </source>
</evidence>
<dbReference type="InterPro" id="IPR001128">
    <property type="entry name" value="Cyt_P450"/>
</dbReference>
<proteinExistence type="inferred from homology"/>
<dbReference type="Pfam" id="PF00067">
    <property type="entry name" value="p450"/>
    <property type="match status" value="1"/>
</dbReference>
<dbReference type="PANTHER" id="PTHR24291:SF189">
    <property type="entry name" value="CYTOCHROME P450 4C3-RELATED"/>
    <property type="match status" value="1"/>
</dbReference>
<protein>
    <submittedName>
        <fullName evidence="5">Cytochrome P450 4V2</fullName>
    </submittedName>
</protein>
<keyword evidence="4" id="KW-0472">Membrane</keyword>
<comment type="caution">
    <text evidence="5">The sequence shown here is derived from an EMBL/GenBank/DDBJ whole genome shotgun (WGS) entry which is preliminary data.</text>
</comment>
<dbReference type="Proteomes" id="UP001152320">
    <property type="component" value="Chromosome 16"/>
</dbReference>
<dbReference type="PANTHER" id="PTHR24291">
    <property type="entry name" value="CYTOCHROME P450 FAMILY 4"/>
    <property type="match status" value="1"/>
</dbReference>
<organism evidence="5 6">
    <name type="scientific">Holothuria leucospilota</name>
    <name type="common">Black long sea cucumber</name>
    <name type="synonym">Mertensiothuria leucospilota</name>
    <dbReference type="NCBI Taxonomy" id="206669"/>
    <lineage>
        <taxon>Eukaryota</taxon>
        <taxon>Metazoa</taxon>
        <taxon>Echinodermata</taxon>
        <taxon>Eleutherozoa</taxon>
        <taxon>Echinozoa</taxon>
        <taxon>Holothuroidea</taxon>
        <taxon>Aspidochirotacea</taxon>
        <taxon>Aspidochirotida</taxon>
        <taxon>Holothuriidae</taxon>
        <taxon>Holothuria</taxon>
    </lineage>
</organism>
<dbReference type="EMBL" id="JAIZAY010000016">
    <property type="protein sequence ID" value="KAJ8027003.1"/>
    <property type="molecule type" value="Genomic_DNA"/>
</dbReference>
<comment type="subcellular location">
    <subcellularLocation>
        <location evidence="1">Endoplasmic reticulum membrane</location>
    </subcellularLocation>
</comment>
<sequence length="127" mass="14342">MKHNGKGYFYKMCMSPWLGDGLLLSEGPKWAARRKLLTPSFHFSILKKFLVVFNEQAQCLTEKFLQLVDKPSVNLPPLISLCSLDVMSETIMGLRLAAQEGGSSEYVDAVHNEHNNSRKVEETLVLE</sequence>
<dbReference type="SUPFAM" id="SSF48264">
    <property type="entry name" value="Cytochrome P450"/>
    <property type="match status" value="1"/>
</dbReference>
<dbReference type="InterPro" id="IPR050196">
    <property type="entry name" value="Cytochrome_P450_Monoox"/>
</dbReference>
<evidence type="ECO:0000256" key="3">
    <source>
        <dbReference type="ARBA" id="ARBA00022824"/>
    </source>
</evidence>
<evidence type="ECO:0000256" key="4">
    <source>
        <dbReference type="ARBA" id="ARBA00023136"/>
    </source>
</evidence>
<dbReference type="OrthoDB" id="6428287at2759"/>
<dbReference type="AlphaFoldDB" id="A0A9Q1BI11"/>
<name>A0A9Q1BI11_HOLLE</name>
<dbReference type="GO" id="GO:0004497">
    <property type="term" value="F:monooxygenase activity"/>
    <property type="evidence" value="ECO:0007669"/>
    <property type="project" value="InterPro"/>
</dbReference>